<dbReference type="Proteomes" id="UP000191691">
    <property type="component" value="Unassembled WGS sequence"/>
</dbReference>
<keyword evidence="3" id="KW-1185">Reference proteome</keyword>
<comment type="caution">
    <text evidence="2">The sequence shown here is derived from an EMBL/GenBank/DDBJ whole genome shotgun (WGS) entry which is preliminary data.</text>
</comment>
<feature type="compositionally biased region" description="Polar residues" evidence="1">
    <location>
        <begin position="62"/>
        <end position="73"/>
    </location>
</feature>
<organism evidence="2 3">
    <name type="scientific">Penicillium nalgiovense</name>
    <dbReference type="NCBI Taxonomy" id="60175"/>
    <lineage>
        <taxon>Eukaryota</taxon>
        <taxon>Fungi</taxon>
        <taxon>Dikarya</taxon>
        <taxon>Ascomycota</taxon>
        <taxon>Pezizomycotina</taxon>
        <taxon>Eurotiomycetes</taxon>
        <taxon>Eurotiomycetidae</taxon>
        <taxon>Eurotiales</taxon>
        <taxon>Aspergillaceae</taxon>
        <taxon>Penicillium</taxon>
    </lineage>
</organism>
<sequence length="73" mass="7865">MPNRLVSTSALDNWSFAAGRVPETISARTPSSGMTKAEVNGAATDKKSPRSSGRTTMHRLENTTWTNKSTSHS</sequence>
<feature type="region of interest" description="Disordered" evidence="1">
    <location>
        <begin position="26"/>
        <end position="73"/>
    </location>
</feature>
<reference evidence="3" key="1">
    <citation type="journal article" date="2017" name="Nat. Microbiol.">
        <title>Global analysis of biosynthetic gene clusters reveals vast potential of secondary metabolite production in Penicillium species.</title>
        <authorList>
            <person name="Nielsen J.C."/>
            <person name="Grijseels S."/>
            <person name="Prigent S."/>
            <person name="Ji B."/>
            <person name="Dainat J."/>
            <person name="Nielsen K.F."/>
            <person name="Frisvad J.C."/>
            <person name="Workman M."/>
            <person name="Nielsen J."/>
        </authorList>
    </citation>
    <scope>NUCLEOTIDE SEQUENCE [LARGE SCALE GENOMIC DNA]</scope>
    <source>
        <strain evidence="3">IBT 13039</strain>
    </source>
</reference>
<evidence type="ECO:0000313" key="2">
    <source>
        <dbReference type="EMBL" id="OQE89861.1"/>
    </source>
</evidence>
<accession>A0A1V6YR01</accession>
<name>A0A1V6YR01_PENNA</name>
<dbReference type="AlphaFoldDB" id="A0A1V6YR01"/>
<protein>
    <submittedName>
        <fullName evidence="2">Uncharacterized protein</fullName>
    </submittedName>
</protein>
<evidence type="ECO:0000313" key="3">
    <source>
        <dbReference type="Proteomes" id="UP000191691"/>
    </source>
</evidence>
<evidence type="ECO:0000256" key="1">
    <source>
        <dbReference type="SAM" id="MobiDB-lite"/>
    </source>
</evidence>
<dbReference type="EMBL" id="MOOB01000013">
    <property type="protein sequence ID" value="OQE89861.1"/>
    <property type="molecule type" value="Genomic_DNA"/>
</dbReference>
<proteinExistence type="predicted"/>
<gene>
    <name evidence="2" type="ORF">PENNAL_c0013G06118</name>
</gene>